<feature type="transmembrane region" description="Helical" evidence="1">
    <location>
        <begin position="20"/>
        <end position="44"/>
    </location>
</feature>
<evidence type="ECO:0000313" key="3">
    <source>
        <dbReference type="Proteomes" id="UP000199184"/>
    </source>
</evidence>
<reference evidence="3" key="1">
    <citation type="submission" date="2016-08" db="EMBL/GenBank/DDBJ databases">
        <authorList>
            <person name="Varghese N."/>
            <person name="Submissions Spin"/>
        </authorList>
    </citation>
    <scope>NUCLEOTIDE SEQUENCE [LARGE SCALE GENOMIC DNA]</scope>
    <source>
        <strain evidence="3">ERR11</strain>
    </source>
</reference>
<gene>
    <name evidence="2" type="ORF">GA0061098_102129</name>
</gene>
<dbReference type="AlphaFoldDB" id="A0A1C3XNG4"/>
<keyword evidence="1" id="KW-1133">Transmembrane helix</keyword>
<accession>A0A1C3XNG4</accession>
<organism evidence="2 3">
    <name type="scientific">Bradyrhizobium shewense</name>
    <dbReference type="NCBI Taxonomy" id="1761772"/>
    <lineage>
        <taxon>Bacteria</taxon>
        <taxon>Pseudomonadati</taxon>
        <taxon>Pseudomonadota</taxon>
        <taxon>Alphaproteobacteria</taxon>
        <taxon>Hyphomicrobiales</taxon>
        <taxon>Nitrobacteraceae</taxon>
        <taxon>Bradyrhizobium</taxon>
    </lineage>
</organism>
<evidence type="ECO:0000313" key="2">
    <source>
        <dbReference type="EMBL" id="SCB53822.1"/>
    </source>
</evidence>
<keyword evidence="1" id="KW-0812">Transmembrane</keyword>
<keyword evidence="3" id="KW-1185">Reference proteome</keyword>
<dbReference type="EMBL" id="FMAI01000021">
    <property type="protein sequence ID" value="SCB53822.1"/>
    <property type="molecule type" value="Genomic_DNA"/>
</dbReference>
<keyword evidence="1" id="KW-0472">Membrane</keyword>
<dbReference type="Proteomes" id="UP000199184">
    <property type="component" value="Unassembled WGS sequence"/>
</dbReference>
<name>A0A1C3XNG4_9BRAD</name>
<proteinExistence type="predicted"/>
<sequence length="55" mass="6017">MTCLAGLTWSASYNWRKAGSLQIAVSVTVLQLITGSLIVLILMLRSRPPEKSRAD</sequence>
<protein>
    <submittedName>
        <fullName evidence="2">Uncharacterized protein</fullName>
    </submittedName>
</protein>
<evidence type="ECO:0000256" key="1">
    <source>
        <dbReference type="SAM" id="Phobius"/>
    </source>
</evidence>